<keyword evidence="10" id="KW-1185">Reference proteome</keyword>
<dbReference type="PIRSF" id="PIRSF001217">
    <property type="entry name" value="Protease_4_SppA"/>
    <property type="match status" value="1"/>
</dbReference>
<dbReference type="InterPro" id="IPR002142">
    <property type="entry name" value="Peptidase_S49"/>
</dbReference>
<dbReference type="GO" id="GO:0016020">
    <property type="term" value="C:membrane"/>
    <property type="evidence" value="ECO:0007669"/>
    <property type="project" value="UniProtKB-SubCell"/>
</dbReference>
<dbReference type="Gene3D" id="3.90.226.10">
    <property type="entry name" value="2-enoyl-CoA Hydratase, Chain A, domain 1"/>
    <property type="match status" value="4"/>
</dbReference>
<dbReference type="InterPro" id="IPR047217">
    <property type="entry name" value="S49_SppA_67K_type_N"/>
</dbReference>
<dbReference type="GO" id="GO:0006465">
    <property type="term" value="P:signal peptide processing"/>
    <property type="evidence" value="ECO:0007669"/>
    <property type="project" value="InterPro"/>
</dbReference>
<keyword evidence="5" id="KW-0720">Serine protease</keyword>
<dbReference type="Pfam" id="PF01343">
    <property type="entry name" value="Peptidase_S49"/>
    <property type="match status" value="2"/>
</dbReference>
<comment type="similarity">
    <text evidence="2">Belongs to the peptidase S49 family.</text>
</comment>
<sequence>MKSFFKTLLASILGVIIGSFLMLFLLLMIVGAVVSSGDKPYEVKAGSVLHLKFDRQIVDRASKNPFEGFSAFSMRPEKSMGLNEILSNIKKAKTDDNIKGIYLDLDIIPAGFATVQEIRNALIDFKTSKKFIVAYSDVFSQKAYFLASVSDKIYLNPEGELELLGLRSEVLFFKRALDKLGVEPQILRHGKFKSAVEPFMLDKMSPENREQQLTYMGSIWNEVAKGIAQERKLTVEGINAMANNLTIRNGKSAVDNGLIDSLFYKDQLVDQLCKLAGVSKEGDLKLVAYNDYTMSPESKTGKKFTKDKIAVIYASGEIGMGQGGNSTIGADGLSKAIADARKDSSVKAIVLRVNSPGGSALASEIIWRELVLAKKVKPLVVSMGDVAASGGYYISAPADVILANPTTITGSIGVFGLMFNAQKAMSDKLGITVDVAKTHAHADMLTVFRPLSAEERNVLQNGVEDIYKTFVNRVATGRNMADSKVDSIGGGRVWSGENAKGLGLVDQFGGLSDAILVAAKLAKLENYRLLELPKQKEALEALMEDFGGQAKMWIMKDELGDAFKHYNYLKSMLQKGGVVARMPYDVEIY</sequence>
<evidence type="ECO:0000256" key="6">
    <source>
        <dbReference type="ARBA" id="ARBA00023136"/>
    </source>
</evidence>
<dbReference type="NCBIfam" id="TIGR00705">
    <property type="entry name" value="SppA_67K"/>
    <property type="match status" value="1"/>
</dbReference>
<evidence type="ECO:0000256" key="2">
    <source>
        <dbReference type="ARBA" id="ARBA00008683"/>
    </source>
</evidence>
<dbReference type="EMBL" id="FMYP01000066">
    <property type="protein sequence ID" value="SDC96324.1"/>
    <property type="molecule type" value="Genomic_DNA"/>
</dbReference>
<feature type="active site" description="Proton donor/acceptor" evidence="7">
    <location>
        <position position="193"/>
    </location>
</feature>
<protein>
    <submittedName>
        <fullName evidence="9">Protease-4</fullName>
    </submittedName>
</protein>
<dbReference type="AlphaFoldDB" id="A0A1G6QWI4"/>
<dbReference type="CDD" id="cd07023">
    <property type="entry name" value="S49_Sppa_N_C"/>
    <property type="match status" value="1"/>
</dbReference>
<reference evidence="9 10" key="1">
    <citation type="submission" date="2016-09" db="EMBL/GenBank/DDBJ databases">
        <authorList>
            <person name="Capua I."/>
            <person name="De Benedictis P."/>
            <person name="Joannis T."/>
            <person name="Lombin L.H."/>
            <person name="Cattoli G."/>
        </authorList>
    </citation>
    <scope>NUCLEOTIDE SEQUENCE [LARGE SCALE GENOMIC DNA]</scope>
    <source>
        <strain evidence="9 10">A7P-90m</strain>
    </source>
</reference>
<dbReference type="STRING" id="1640674.SAMN05216323_106618"/>
<name>A0A1G6QWI4_9BACT</name>
<evidence type="ECO:0000259" key="8">
    <source>
        <dbReference type="Pfam" id="PF01343"/>
    </source>
</evidence>
<evidence type="ECO:0000256" key="1">
    <source>
        <dbReference type="ARBA" id="ARBA00004370"/>
    </source>
</evidence>
<organism evidence="9 10">
    <name type="scientific">Williamwhitmania taraxaci</name>
    <dbReference type="NCBI Taxonomy" id="1640674"/>
    <lineage>
        <taxon>Bacteria</taxon>
        <taxon>Pseudomonadati</taxon>
        <taxon>Bacteroidota</taxon>
        <taxon>Bacteroidia</taxon>
        <taxon>Bacteroidales</taxon>
        <taxon>Williamwhitmaniaceae</taxon>
        <taxon>Williamwhitmania</taxon>
    </lineage>
</organism>
<dbReference type="GO" id="GO:0008236">
    <property type="term" value="F:serine-type peptidase activity"/>
    <property type="evidence" value="ECO:0007669"/>
    <property type="project" value="UniProtKB-KW"/>
</dbReference>
<evidence type="ECO:0000313" key="10">
    <source>
        <dbReference type="Proteomes" id="UP000199452"/>
    </source>
</evidence>
<feature type="active site" description="Nucleophile" evidence="7">
    <location>
        <position position="389"/>
    </location>
</feature>
<evidence type="ECO:0000256" key="4">
    <source>
        <dbReference type="ARBA" id="ARBA00022801"/>
    </source>
</evidence>
<evidence type="ECO:0000256" key="7">
    <source>
        <dbReference type="PIRSR" id="PIRSR001217-1"/>
    </source>
</evidence>
<feature type="domain" description="Peptidase S49" evidence="8">
    <location>
        <begin position="374"/>
        <end position="524"/>
    </location>
</feature>
<keyword evidence="3 9" id="KW-0645">Protease</keyword>
<evidence type="ECO:0000256" key="5">
    <source>
        <dbReference type="ARBA" id="ARBA00022825"/>
    </source>
</evidence>
<gene>
    <name evidence="9" type="ORF">SAMN05216323_106618</name>
</gene>
<accession>A0A1G6QWI4</accession>
<dbReference type="InterPro" id="IPR029045">
    <property type="entry name" value="ClpP/crotonase-like_dom_sf"/>
</dbReference>
<evidence type="ECO:0000313" key="9">
    <source>
        <dbReference type="EMBL" id="SDC96324.1"/>
    </source>
</evidence>
<feature type="domain" description="Peptidase S49" evidence="8">
    <location>
        <begin position="126"/>
        <end position="278"/>
    </location>
</feature>
<dbReference type="SUPFAM" id="SSF52096">
    <property type="entry name" value="ClpP/crotonase"/>
    <property type="match status" value="2"/>
</dbReference>
<keyword evidence="4" id="KW-0378">Hydrolase</keyword>
<evidence type="ECO:0000256" key="3">
    <source>
        <dbReference type="ARBA" id="ARBA00022670"/>
    </source>
</evidence>
<dbReference type="CDD" id="cd07018">
    <property type="entry name" value="S49_SppA_67K_type"/>
    <property type="match status" value="1"/>
</dbReference>
<dbReference type="PANTHER" id="PTHR33209">
    <property type="entry name" value="PROTEASE 4"/>
    <property type="match status" value="1"/>
</dbReference>
<dbReference type="InterPro" id="IPR047272">
    <property type="entry name" value="S49_SppA_C"/>
</dbReference>
<dbReference type="InterPro" id="IPR004634">
    <property type="entry name" value="Pept_S49_pIV"/>
</dbReference>
<dbReference type="PANTHER" id="PTHR33209:SF1">
    <property type="entry name" value="PEPTIDASE S49 DOMAIN-CONTAINING PROTEIN"/>
    <property type="match status" value="1"/>
</dbReference>
<dbReference type="Proteomes" id="UP000199452">
    <property type="component" value="Unassembled WGS sequence"/>
</dbReference>
<dbReference type="RefSeq" id="WP_092440186.1">
    <property type="nucleotide sequence ID" value="NZ_FMYP01000066.1"/>
</dbReference>
<dbReference type="NCBIfam" id="TIGR00706">
    <property type="entry name" value="SppA_dom"/>
    <property type="match status" value="1"/>
</dbReference>
<dbReference type="OrthoDB" id="9764363at2"/>
<dbReference type="InterPro" id="IPR004635">
    <property type="entry name" value="Pept_S49_SppA"/>
</dbReference>
<proteinExistence type="inferred from homology"/>
<comment type="subcellular location">
    <subcellularLocation>
        <location evidence="1">Membrane</location>
    </subcellularLocation>
</comment>
<keyword evidence="6" id="KW-0472">Membrane</keyword>